<proteinExistence type="predicted"/>
<dbReference type="Proteomes" id="UP000295658">
    <property type="component" value="Unassembled WGS sequence"/>
</dbReference>
<accession>A0A4R1QEX1</accession>
<protein>
    <submittedName>
        <fullName evidence="1">Uncharacterized protein</fullName>
    </submittedName>
</protein>
<organism evidence="1 2">
    <name type="scientific">Thermolongibacillus altinsuensis</name>
    <dbReference type="NCBI Taxonomy" id="575256"/>
    <lineage>
        <taxon>Bacteria</taxon>
        <taxon>Bacillati</taxon>
        <taxon>Bacillota</taxon>
        <taxon>Bacilli</taxon>
        <taxon>Bacillales</taxon>
        <taxon>Anoxybacillaceae</taxon>
        <taxon>Thermolongibacillus</taxon>
    </lineage>
</organism>
<dbReference type="EMBL" id="SLUL01000007">
    <property type="protein sequence ID" value="TCL49330.1"/>
    <property type="molecule type" value="Genomic_DNA"/>
</dbReference>
<gene>
    <name evidence="1" type="ORF">EDD69_107154</name>
</gene>
<reference evidence="1 2" key="1">
    <citation type="submission" date="2019-03" db="EMBL/GenBank/DDBJ databases">
        <title>Genomic Encyclopedia of Type Strains, Phase IV (KMG-IV): sequencing the most valuable type-strain genomes for metagenomic binning, comparative biology and taxonomic classification.</title>
        <authorList>
            <person name="Goeker M."/>
        </authorList>
    </citation>
    <scope>NUCLEOTIDE SEQUENCE [LARGE SCALE GENOMIC DNA]</scope>
    <source>
        <strain evidence="1 2">DSM 24979</strain>
    </source>
</reference>
<name>A0A4R1QEX1_9BACL</name>
<evidence type="ECO:0000313" key="1">
    <source>
        <dbReference type="EMBL" id="TCL49330.1"/>
    </source>
</evidence>
<evidence type="ECO:0000313" key="2">
    <source>
        <dbReference type="Proteomes" id="UP000295658"/>
    </source>
</evidence>
<keyword evidence="2" id="KW-1185">Reference proteome</keyword>
<dbReference type="AlphaFoldDB" id="A0A4R1QEX1"/>
<comment type="caution">
    <text evidence="1">The sequence shown here is derived from an EMBL/GenBank/DDBJ whole genome shotgun (WGS) entry which is preliminary data.</text>
</comment>
<sequence>MAVTTTLNAHGGSHMNRYAEGVKDVAWENEKGRYVIRNVPFRVYEEYTNEPVYSSDVTLKLLLLKELMEENEIPNEVDFMKAKELSLE</sequence>